<organism evidence="7 8">
    <name type="scientific">Anabas testudineus</name>
    <name type="common">Climbing perch</name>
    <name type="synonym">Anthias testudineus</name>
    <dbReference type="NCBI Taxonomy" id="64144"/>
    <lineage>
        <taxon>Eukaryota</taxon>
        <taxon>Metazoa</taxon>
        <taxon>Chordata</taxon>
        <taxon>Craniata</taxon>
        <taxon>Vertebrata</taxon>
        <taxon>Euteleostomi</taxon>
        <taxon>Actinopterygii</taxon>
        <taxon>Neopterygii</taxon>
        <taxon>Teleostei</taxon>
        <taxon>Neoteleostei</taxon>
        <taxon>Acanthomorphata</taxon>
        <taxon>Anabantaria</taxon>
        <taxon>Anabantiformes</taxon>
        <taxon>Anabantoidei</taxon>
        <taxon>Anabantidae</taxon>
        <taxon>Anabas</taxon>
    </lineage>
</organism>
<keyword evidence="6" id="KW-0732">Signal</keyword>
<sequence>MVLPVVIITILLKLCSLQMMVLSSPVCRLQGVLVQSAHHLLRDLGGPFPVHCVKYNANISFPDSVLTAVAASHAQCHQVLWVLNESLDGARQVFENHSLPEDGLEWDEVKFDNFQNLQYQLLGEWRCSSNVESSDVLSSYFKNVTAVLQQQDSAACGWMALRRDLLCVLKSALQQYHSCFTWRHARHQH</sequence>
<evidence type="ECO:0000313" key="7">
    <source>
        <dbReference type="Ensembl" id="ENSATEP00000058483.1"/>
    </source>
</evidence>
<evidence type="ECO:0000256" key="1">
    <source>
        <dbReference type="ARBA" id="ARBA00004613"/>
    </source>
</evidence>
<keyword evidence="4" id="KW-0051">Antiviral defense</keyword>
<proteinExistence type="predicted"/>
<dbReference type="GO" id="GO:0005126">
    <property type="term" value="F:cytokine receptor binding"/>
    <property type="evidence" value="ECO:0007669"/>
    <property type="project" value="InterPro"/>
</dbReference>
<dbReference type="GO" id="GO:0005615">
    <property type="term" value="C:extracellular space"/>
    <property type="evidence" value="ECO:0007669"/>
    <property type="project" value="UniProtKB-KW"/>
</dbReference>
<dbReference type="Gene3D" id="1.20.1250.10">
    <property type="match status" value="1"/>
</dbReference>
<dbReference type="RefSeq" id="XP_026209387.1">
    <property type="nucleotide sequence ID" value="XM_026353602.1"/>
</dbReference>
<dbReference type="Ensembl" id="ENSATET00000071301.2">
    <property type="protein sequence ID" value="ENSATEP00000058483.1"/>
    <property type="gene ID" value="ENSATEG00000015723.3"/>
</dbReference>
<name>A0A7N6B6H7_ANATE</name>
<dbReference type="GO" id="GO:0051607">
    <property type="term" value="P:defense response to virus"/>
    <property type="evidence" value="ECO:0007669"/>
    <property type="project" value="UniProtKB-KW"/>
</dbReference>
<feature type="signal peptide" evidence="6">
    <location>
        <begin position="1"/>
        <end position="23"/>
    </location>
</feature>
<feature type="chain" id="PRO_5031000777" evidence="6">
    <location>
        <begin position="24"/>
        <end position="189"/>
    </location>
</feature>
<keyword evidence="2" id="KW-0202">Cytokine</keyword>
<evidence type="ECO:0000256" key="3">
    <source>
        <dbReference type="ARBA" id="ARBA00022525"/>
    </source>
</evidence>
<dbReference type="CTD" id="100126803"/>
<comment type="subcellular location">
    <subcellularLocation>
        <location evidence="1">Secreted</location>
    </subcellularLocation>
</comment>
<evidence type="ECO:0000256" key="6">
    <source>
        <dbReference type="SAM" id="SignalP"/>
    </source>
</evidence>
<accession>A0A7N6B6H7</accession>
<reference evidence="7" key="2">
    <citation type="submission" date="2025-08" db="UniProtKB">
        <authorList>
            <consortium name="Ensembl"/>
        </authorList>
    </citation>
    <scope>IDENTIFICATION</scope>
</reference>
<dbReference type="Proteomes" id="UP000265040">
    <property type="component" value="Chromosome 8"/>
</dbReference>
<dbReference type="AlphaFoldDB" id="A0A7N6B6H7"/>
<dbReference type="GO" id="GO:0005125">
    <property type="term" value="F:cytokine activity"/>
    <property type="evidence" value="ECO:0007669"/>
    <property type="project" value="UniProtKB-KW"/>
</dbReference>
<dbReference type="InterPro" id="IPR000471">
    <property type="entry name" value="Interferon_alpha/beta/delta"/>
</dbReference>
<dbReference type="GeneTree" id="ENSGT00940000176891"/>
<evidence type="ECO:0000256" key="4">
    <source>
        <dbReference type="ARBA" id="ARBA00023118"/>
    </source>
</evidence>
<evidence type="ECO:0000313" key="8">
    <source>
        <dbReference type="Proteomes" id="UP000265040"/>
    </source>
</evidence>
<evidence type="ECO:0000256" key="2">
    <source>
        <dbReference type="ARBA" id="ARBA00022514"/>
    </source>
</evidence>
<dbReference type="SUPFAM" id="SSF47266">
    <property type="entry name" value="4-helical cytokines"/>
    <property type="match status" value="1"/>
</dbReference>
<keyword evidence="5" id="KW-1015">Disulfide bond</keyword>
<reference evidence="7" key="3">
    <citation type="submission" date="2025-09" db="UniProtKB">
        <authorList>
            <consortium name="Ensembl"/>
        </authorList>
    </citation>
    <scope>IDENTIFICATION</scope>
</reference>
<dbReference type="Pfam" id="PF00143">
    <property type="entry name" value="Interferon"/>
    <property type="match status" value="1"/>
</dbReference>
<keyword evidence="8" id="KW-1185">Reference proteome</keyword>
<keyword evidence="3" id="KW-0964">Secreted</keyword>
<protein>
    <submittedName>
        <fullName evidence="7">Uncharacterized protein</fullName>
    </submittedName>
</protein>
<evidence type="ECO:0000256" key="5">
    <source>
        <dbReference type="ARBA" id="ARBA00023157"/>
    </source>
</evidence>
<dbReference type="PANTHER" id="PTHR11691">
    <property type="entry name" value="TYPE I INTERFERON"/>
    <property type="match status" value="1"/>
</dbReference>
<dbReference type="OrthoDB" id="8922121at2759"/>
<dbReference type="InterPro" id="IPR009079">
    <property type="entry name" value="4_helix_cytokine-like_core"/>
</dbReference>
<dbReference type="PANTHER" id="PTHR11691:SF62">
    <property type="entry name" value="INTERFERON PHI 2-RELATED"/>
    <property type="match status" value="1"/>
</dbReference>
<dbReference type="InParanoid" id="A0A7N6B6H7"/>
<dbReference type="GeneID" id="113157951"/>
<reference evidence="7" key="1">
    <citation type="submission" date="2021-04" db="EMBL/GenBank/DDBJ databases">
        <authorList>
            <consortium name="Wellcome Sanger Institute Data Sharing"/>
        </authorList>
    </citation>
    <scope>NUCLEOTIDE SEQUENCE [LARGE SCALE GENOMIC DNA]</scope>
</reference>